<keyword evidence="1" id="KW-0812">Transmembrane</keyword>
<dbReference type="RefSeq" id="WP_193348343.1">
    <property type="nucleotide sequence ID" value="NZ_CBCSIP010000002.1"/>
</dbReference>
<protein>
    <submittedName>
        <fullName evidence="2">RedB protein</fullName>
    </submittedName>
</protein>
<keyword evidence="1" id="KW-0472">Membrane</keyword>
<name>A0ABR9PM07_9BACT</name>
<keyword evidence="3" id="KW-1185">Reference proteome</keyword>
<dbReference type="Gene3D" id="3.40.30.10">
    <property type="entry name" value="Glutaredoxin"/>
    <property type="match status" value="1"/>
</dbReference>
<proteinExistence type="predicted"/>
<comment type="caution">
    <text evidence="2">The sequence shown here is derived from an EMBL/GenBank/DDBJ whole genome shotgun (WGS) entry which is preliminary data.</text>
</comment>
<dbReference type="Proteomes" id="UP001516472">
    <property type="component" value="Unassembled WGS sequence"/>
</dbReference>
<dbReference type="SUPFAM" id="SSF52833">
    <property type="entry name" value="Thioredoxin-like"/>
    <property type="match status" value="1"/>
</dbReference>
<evidence type="ECO:0000313" key="3">
    <source>
        <dbReference type="Proteomes" id="UP001516472"/>
    </source>
</evidence>
<keyword evidence="1" id="KW-1133">Transmembrane helix</keyword>
<reference evidence="2 3" key="1">
    <citation type="submission" date="2020-02" db="EMBL/GenBank/DDBJ databases">
        <authorList>
            <person name="Babadi Z.K."/>
            <person name="Risdian C."/>
            <person name="Ebrahimipour G.H."/>
            <person name="Wink J."/>
        </authorList>
    </citation>
    <scope>NUCLEOTIDE SEQUENCE [LARGE SCALE GENOMIC DNA]</scope>
    <source>
        <strain evidence="2 3">ZKHCc1 1396</strain>
    </source>
</reference>
<gene>
    <name evidence="2" type="ORF">G4177_12185</name>
</gene>
<dbReference type="InterPro" id="IPR036249">
    <property type="entry name" value="Thioredoxin-like_sf"/>
</dbReference>
<feature type="transmembrane region" description="Helical" evidence="1">
    <location>
        <begin position="33"/>
        <end position="53"/>
    </location>
</feature>
<dbReference type="EMBL" id="JAAIYO010000003">
    <property type="protein sequence ID" value="MBE4748920.1"/>
    <property type="molecule type" value="Genomic_DNA"/>
</dbReference>
<sequence>MAAPEVVTHDPLDAPARVSRDEGLKHLTLRRIALPWFVALWVAASAVGTGLLWSHASAAGPAATPPSRLPGSFAPVGGPGAWSLLVFLHPQCPCSRATLTELAKLTVRAGGRLATRVFIWAPTEASPDFVQSELWARARALPGVEVVADVDGQVARGVGARTSGQVVLYSPEGEERFSGGITPARGHEGDSAGNLAIRALVEARAPGSPSASVFGCALETPPSPSGETP</sequence>
<organism evidence="2 3">
    <name type="scientific">Corallococcus soli</name>
    <dbReference type="NCBI Taxonomy" id="2710757"/>
    <lineage>
        <taxon>Bacteria</taxon>
        <taxon>Pseudomonadati</taxon>
        <taxon>Myxococcota</taxon>
        <taxon>Myxococcia</taxon>
        <taxon>Myxococcales</taxon>
        <taxon>Cystobacterineae</taxon>
        <taxon>Myxococcaceae</taxon>
        <taxon>Corallococcus</taxon>
    </lineage>
</organism>
<evidence type="ECO:0000313" key="2">
    <source>
        <dbReference type="EMBL" id="MBE4748920.1"/>
    </source>
</evidence>
<accession>A0ABR9PM07</accession>
<evidence type="ECO:0000256" key="1">
    <source>
        <dbReference type="SAM" id="Phobius"/>
    </source>
</evidence>